<sequence>MDEHEVICLDSLVTSSRTLLNDHLQGLNDLPHHPFRLVRADVNRLEGYAAIFRGVDVVCHLAANADVRGGIRDPTLDVRQNLLGTMHILEAMRKFDVPSLIFTSSAVIYGEPTVIPTPETYRGHQTSSYGASKVAAEALIEAYANYYGFSANVFRLVSLIGERYSHGIVFDFVKKLRADPRILEILGDGHQKKSYLYVKDAVEGLVMPLSCSTPSFGKVNVFNLGHHETLEATQVADIVCREMGLADTSYRFTGGDRGWIGDAPLVLLDTQRIRSLGWAPRVPVEEAISRTVRYLLEHPHVLEERNAGGPLPSPLVPVEGEVPEVPGEEPSNPGPSTTGPP</sequence>
<dbReference type="InterPro" id="IPR020904">
    <property type="entry name" value="Sc_DH/Rdtase_CS"/>
</dbReference>
<reference evidence="4" key="1">
    <citation type="submission" date="2013-08" db="EMBL/GenBank/DDBJ databases">
        <authorList>
            <person name="Mendez C."/>
            <person name="Richter M."/>
            <person name="Ferrer M."/>
            <person name="Sanchez J."/>
        </authorList>
    </citation>
    <scope>NUCLEOTIDE SEQUENCE</scope>
</reference>
<evidence type="ECO:0000313" key="4">
    <source>
        <dbReference type="EMBL" id="EQD75575.1"/>
    </source>
</evidence>
<evidence type="ECO:0000256" key="1">
    <source>
        <dbReference type="ARBA" id="ARBA00007637"/>
    </source>
</evidence>
<dbReference type="AlphaFoldDB" id="T1CZI5"/>
<protein>
    <submittedName>
        <fullName evidence="4">UDP-glucose 4-epimerase</fullName>
    </submittedName>
</protein>
<dbReference type="Pfam" id="PF01370">
    <property type="entry name" value="Epimerase"/>
    <property type="match status" value="1"/>
</dbReference>
<reference evidence="4" key="2">
    <citation type="journal article" date="2014" name="ISME J.">
        <title>Microbial stratification in low pH oxic and suboxic macroscopic growths along an acid mine drainage.</title>
        <authorList>
            <person name="Mendez-Garcia C."/>
            <person name="Mesa V."/>
            <person name="Sprenger R.R."/>
            <person name="Richter M."/>
            <person name="Diez M.S."/>
            <person name="Solano J."/>
            <person name="Bargiela R."/>
            <person name="Golyshina O.V."/>
            <person name="Manteca A."/>
            <person name="Ramos J.L."/>
            <person name="Gallego J.R."/>
            <person name="Llorente I."/>
            <person name="Martins Dos Santos V.A."/>
            <person name="Jensen O.N."/>
            <person name="Pelaez A.I."/>
            <person name="Sanchez J."/>
            <person name="Ferrer M."/>
        </authorList>
    </citation>
    <scope>NUCLEOTIDE SEQUENCE</scope>
</reference>
<dbReference type="EMBL" id="AUZY01001207">
    <property type="protein sequence ID" value="EQD75575.1"/>
    <property type="molecule type" value="Genomic_DNA"/>
</dbReference>
<organism evidence="4">
    <name type="scientific">mine drainage metagenome</name>
    <dbReference type="NCBI Taxonomy" id="410659"/>
    <lineage>
        <taxon>unclassified sequences</taxon>
        <taxon>metagenomes</taxon>
        <taxon>ecological metagenomes</taxon>
    </lineage>
</organism>
<feature type="domain" description="NAD-dependent epimerase/dehydratase" evidence="3">
    <location>
        <begin position="3"/>
        <end position="210"/>
    </location>
</feature>
<dbReference type="InterPro" id="IPR036291">
    <property type="entry name" value="NAD(P)-bd_dom_sf"/>
</dbReference>
<dbReference type="Gene3D" id="3.90.25.10">
    <property type="entry name" value="UDP-galactose 4-epimerase, domain 1"/>
    <property type="match status" value="2"/>
</dbReference>
<evidence type="ECO:0000259" key="3">
    <source>
        <dbReference type="Pfam" id="PF01370"/>
    </source>
</evidence>
<feature type="region of interest" description="Disordered" evidence="2">
    <location>
        <begin position="305"/>
        <end position="341"/>
    </location>
</feature>
<dbReference type="InterPro" id="IPR001509">
    <property type="entry name" value="Epimerase_deHydtase"/>
</dbReference>
<name>T1CZI5_9ZZZZ</name>
<dbReference type="PROSITE" id="PS00061">
    <property type="entry name" value="ADH_SHORT"/>
    <property type="match status" value="1"/>
</dbReference>
<gene>
    <name evidence="4" type="ORF">B1B_02041</name>
</gene>
<evidence type="ECO:0000256" key="2">
    <source>
        <dbReference type="SAM" id="MobiDB-lite"/>
    </source>
</evidence>
<comment type="caution">
    <text evidence="4">The sequence shown here is derived from an EMBL/GenBank/DDBJ whole genome shotgun (WGS) entry which is preliminary data.</text>
</comment>
<dbReference type="Gene3D" id="3.40.50.720">
    <property type="entry name" value="NAD(P)-binding Rossmann-like Domain"/>
    <property type="match status" value="1"/>
</dbReference>
<accession>T1CZI5</accession>
<dbReference type="PANTHER" id="PTHR43000">
    <property type="entry name" value="DTDP-D-GLUCOSE 4,6-DEHYDRATASE-RELATED"/>
    <property type="match status" value="1"/>
</dbReference>
<proteinExistence type="inferred from homology"/>
<dbReference type="SUPFAM" id="SSF51735">
    <property type="entry name" value="NAD(P)-binding Rossmann-fold domains"/>
    <property type="match status" value="1"/>
</dbReference>
<feature type="compositionally biased region" description="Low complexity" evidence="2">
    <location>
        <begin position="316"/>
        <end position="341"/>
    </location>
</feature>
<comment type="similarity">
    <text evidence="1">Belongs to the NAD(P)-dependent epimerase/dehydratase family.</text>
</comment>